<comment type="caution">
    <text evidence="1">The sequence shown here is derived from an EMBL/GenBank/DDBJ whole genome shotgun (WGS) entry which is preliminary data.</text>
</comment>
<proteinExistence type="predicted"/>
<dbReference type="KEGG" id="cfj:CFIO01_06446"/>
<gene>
    <name evidence="1" type="ORF">CFIO01_06446</name>
</gene>
<reference evidence="1 2" key="1">
    <citation type="submission" date="2014-02" db="EMBL/GenBank/DDBJ databases">
        <title>The genome sequence of Colletotrichum fioriniae PJ7.</title>
        <authorList>
            <person name="Baroncelli R."/>
            <person name="Thon M.R."/>
        </authorList>
    </citation>
    <scope>NUCLEOTIDE SEQUENCE [LARGE SCALE GENOMIC DNA]</scope>
    <source>
        <strain evidence="1 2">PJ7</strain>
    </source>
</reference>
<evidence type="ECO:0000313" key="1">
    <source>
        <dbReference type="EMBL" id="EXF76522.1"/>
    </source>
</evidence>
<dbReference type="HOGENOM" id="CLU_949981_0_0_1"/>
<evidence type="ECO:0000313" key="2">
    <source>
        <dbReference type="Proteomes" id="UP000020467"/>
    </source>
</evidence>
<accession>A0A010Q9I4</accession>
<protein>
    <submittedName>
        <fullName evidence="1">Uncharacterized protein</fullName>
    </submittedName>
</protein>
<organism evidence="1 2">
    <name type="scientific">Colletotrichum fioriniae PJ7</name>
    <dbReference type="NCBI Taxonomy" id="1445577"/>
    <lineage>
        <taxon>Eukaryota</taxon>
        <taxon>Fungi</taxon>
        <taxon>Dikarya</taxon>
        <taxon>Ascomycota</taxon>
        <taxon>Pezizomycotina</taxon>
        <taxon>Sordariomycetes</taxon>
        <taxon>Hypocreomycetidae</taxon>
        <taxon>Glomerellales</taxon>
        <taxon>Glomerellaceae</taxon>
        <taxon>Colletotrichum</taxon>
        <taxon>Colletotrichum acutatum species complex</taxon>
    </lineage>
</organism>
<dbReference type="Proteomes" id="UP000020467">
    <property type="component" value="Unassembled WGS sequence"/>
</dbReference>
<dbReference type="eggNOG" id="ENOG502RXHN">
    <property type="taxonomic scope" value="Eukaryota"/>
</dbReference>
<name>A0A010Q9I4_9PEZI</name>
<dbReference type="EMBL" id="JARH01000834">
    <property type="protein sequence ID" value="EXF76522.1"/>
    <property type="molecule type" value="Genomic_DNA"/>
</dbReference>
<dbReference type="OrthoDB" id="5030973at2759"/>
<sequence length="293" mass="32410">MSDTESEDFSDDGTVIDFGLCAVSEAQCQFRFNPDGIYTPRETGVLVRCSLADMVHGQASLDDTTPCVLVVFDFQLDRIKATRRIQQAIIGLTLPEGIRVRKGGLSPKGRVSFQPQAMSLSRSNESSLSAGFSYGASIEGGVKRSETLSLDTTEYATVNGWTTRQPKGRVNDQRPHNCVKWALMENPALPKDGVPPHFRAAVLLERYNGNMTDEPFVLEMEIKSSVDLKTSIENLTEMFGKVPRGCLRVDPSKQSTENLRKYDPKQLANVVGDLWGLSSGALETEQFPRDFVH</sequence>
<dbReference type="AlphaFoldDB" id="A0A010Q9I4"/>
<keyword evidence="2" id="KW-1185">Reference proteome</keyword>